<name>A0AAW1JCF5_POPJA</name>
<organism evidence="1 2">
    <name type="scientific">Popillia japonica</name>
    <name type="common">Japanese beetle</name>
    <dbReference type="NCBI Taxonomy" id="7064"/>
    <lineage>
        <taxon>Eukaryota</taxon>
        <taxon>Metazoa</taxon>
        <taxon>Ecdysozoa</taxon>
        <taxon>Arthropoda</taxon>
        <taxon>Hexapoda</taxon>
        <taxon>Insecta</taxon>
        <taxon>Pterygota</taxon>
        <taxon>Neoptera</taxon>
        <taxon>Endopterygota</taxon>
        <taxon>Coleoptera</taxon>
        <taxon>Polyphaga</taxon>
        <taxon>Scarabaeiformia</taxon>
        <taxon>Scarabaeidae</taxon>
        <taxon>Rutelinae</taxon>
        <taxon>Popillia</taxon>
    </lineage>
</organism>
<dbReference type="EMBL" id="JASPKY010000434">
    <property type="protein sequence ID" value="KAK9700592.1"/>
    <property type="molecule type" value="Genomic_DNA"/>
</dbReference>
<sequence>MYRGFKDRSTYIYSLLKNGNGSKLENMSDSSDEDDEINDLLTANQLPGNLLETNDYALSGNYNEIHTENILEDLESDVELLDGEEDREEIKDDNTKNLEEETDIENLILVLGNYLT</sequence>
<accession>A0AAW1JCF5</accession>
<reference evidence="1 2" key="1">
    <citation type="journal article" date="2024" name="BMC Genomics">
        <title>De novo assembly and annotation of Popillia japonica's genome with initial clues to its potential as an invasive pest.</title>
        <authorList>
            <person name="Cucini C."/>
            <person name="Boschi S."/>
            <person name="Funari R."/>
            <person name="Cardaioli E."/>
            <person name="Iannotti N."/>
            <person name="Marturano G."/>
            <person name="Paoli F."/>
            <person name="Bruttini M."/>
            <person name="Carapelli A."/>
            <person name="Frati F."/>
            <person name="Nardi F."/>
        </authorList>
    </citation>
    <scope>NUCLEOTIDE SEQUENCE [LARGE SCALE GENOMIC DNA]</scope>
    <source>
        <strain evidence="1">DMR45628</strain>
    </source>
</reference>
<comment type="caution">
    <text evidence="1">The sequence shown here is derived from an EMBL/GenBank/DDBJ whole genome shotgun (WGS) entry which is preliminary data.</text>
</comment>
<proteinExistence type="predicted"/>
<protein>
    <submittedName>
        <fullName evidence="1">Uncharacterized protein</fullName>
    </submittedName>
</protein>
<evidence type="ECO:0000313" key="1">
    <source>
        <dbReference type="EMBL" id="KAK9700592.1"/>
    </source>
</evidence>
<keyword evidence="2" id="KW-1185">Reference proteome</keyword>
<dbReference type="Proteomes" id="UP001458880">
    <property type="component" value="Unassembled WGS sequence"/>
</dbReference>
<evidence type="ECO:0000313" key="2">
    <source>
        <dbReference type="Proteomes" id="UP001458880"/>
    </source>
</evidence>
<dbReference type="AlphaFoldDB" id="A0AAW1JCF5"/>
<gene>
    <name evidence="1" type="ORF">QE152_g31122</name>
</gene>